<accession>A0A8J8MMK0</accession>
<sequence>MTSTKLKIIACVTMLIDHATLFFDSKADYNLVATMHAIGRLAFPIFAFLIAEGFYHTRNVYKYLSRLLLFAIISQIPYNIVFQHEWIQWDQLNILFNFFFALFALWIYKKNKYAGIVAVIVISYLNQSVIHTGYGAYGILLVFFFYIFRGSFIKQAGSLTILMAAYITELLIRFYPRTSFYMFLQGFAVLSLFILYFYNGKKGKDIKYLFYVFYPTHIALLGIVNWLVKYKLS</sequence>
<gene>
    <name evidence="2" type="ORF">HZI73_18880</name>
</gene>
<feature type="transmembrane region" description="Helical" evidence="1">
    <location>
        <begin position="128"/>
        <end position="148"/>
    </location>
</feature>
<evidence type="ECO:0000313" key="3">
    <source>
        <dbReference type="Proteomes" id="UP000683246"/>
    </source>
</evidence>
<keyword evidence="1" id="KW-0472">Membrane</keyword>
<keyword evidence="1" id="KW-1133">Transmembrane helix</keyword>
<evidence type="ECO:0000313" key="2">
    <source>
        <dbReference type="EMBL" id="QUI24229.1"/>
    </source>
</evidence>
<dbReference type="Proteomes" id="UP000683246">
    <property type="component" value="Chromosome"/>
</dbReference>
<feature type="transmembrane region" description="Helical" evidence="1">
    <location>
        <begin position="180"/>
        <end position="198"/>
    </location>
</feature>
<reference evidence="2" key="1">
    <citation type="submission" date="2020-07" db="EMBL/GenBank/DDBJ databases">
        <title>Vallitalea pronyensis genome.</title>
        <authorList>
            <person name="Postec A."/>
        </authorList>
    </citation>
    <scope>NUCLEOTIDE SEQUENCE</scope>
    <source>
        <strain evidence="2">FatNI3</strain>
    </source>
</reference>
<name>A0A8J8MMK0_9FIRM</name>
<keyword evidence="1" id="KW-0812">Transmembrane</keyword>
<dbReference type="Pfam" id="PF05857">
    <property type="entry name" value="TraX"/>
    <property type="match status" value="1"/>
</dbReference>
<dbReference type="KEGG" id="vpy:HZI73_18880"/>
<dbReference type="RefSeq" id="WP_212694923.1">
    <property type="nucleotide sequence ID" value="NZ_CP058649.1"/>
</dbReference>
<organism evidence="2 3">
    <name type="scientific">Vallitalea pronyensis</name>
    <dbReference type="NCBI Taxonomy" id="1348613"/>
    <lineage>
        <taxon>Bacteria</taxon>
        <taxon>Bacillati</taxon>
        <taxon>Bacillota</taxon>
        <taxon>Clostridia</taxon>
        <taxon>Lachnospirales</taxon>
        <taxon>Vallitaleaceae</taxon>
        <taxon>Vallitalea</taxon>
    </lineage>
</organism>
<feature type="transmembrane region" description="Helical" evidence="1">
    <location>
        <begin position="30"/>
        <end position="51"/>
    </location>
</feature>
<keyword evidence="3" id="KW-1185">Reference proteome</keyword>
<protein>
    <recommendedName>
        <fullName evidence="4">TraX protein</fullName>
    </recommendedName>
</protein>
<evidence type="ECO:0000256" key="1">
    <source>
        <dbReference type="SAM" id="Phobius"/>
    </source>
</evidence>
<feature type="transmembrane region" description="Helical" evidence="1">
    <location>
        <begin position="210"/>
        <end position="228"/>
    </location>
</feature>
<feature type="transmembrane region" description="Helical" evidence="1">
    <location>
        <begin position="63"/>
        <end position="80"/>
    </location>
</feature>
<dbReference type="AlphaFoldDB" id="A0A8J8MMK0"/>
<feature type="transmembrane region" description="Helical" evidence="1">
    <location>
        <begin position="92"/>
        <end position="108"/>
    </location>
</feature>
<evidence type="ECO:0008006" key="4">
    <source>
        <dbReference type="Google" id="ProtNLM"/>
    </source>
</evidence>
<dbReference type="EMBL" id="CP058649">
    <property type="protein sequence ID" value="QUI24229.1"/>
    <property type="molecule type" value="Genomic_DNA"/>
</dbReference>
<proteinExistence type="predicted"/>
<dbReference type="InterPro" id="IPR008875">
    <property type="entry name" value="TraX"/>
</dbReference>